<dbReference type="Proteomes" id="UP001249851">
    <property type="component" value="Unassembled WGS sequence"/>
</dbReference>
<evidence type="ECO:0000313" key="2">
    <source>
        <dbReference type="Proteomes" id="UP001249851"/>
    </source>
</evidence>
<dbReference type="AlphaFoldDB" id="A0AAD9PZ55"/>
<name>A0AAD9PZ55_ACRCE</name>
<keyword evidence="2" id="KW-1185">Reference proteome</keyword>
<dbReference type="EMBL" id="JARQWQ010000095">
    <property type="protein sequence ID" value="KAK2551653.1"/>
    <property type="molecule type" value="Genomic_DNA"/>
</dbReference>
<evidence type="ECO:0000313" key="1">
    <source>
        <dbReference type="EMBL" id="KAK2551653.1"/>
    </source>
</evidence>
<proteinExistence type="predicted"/>
<protein>
    <submittedName>
        <fullName evidence="1">Uncharacterized protein</fullName>
    </submittedName>
</protein>
<organism evidence="1 2">
    <name type="scientific">Acropora cervicornis</name>
    <name type="common">Staghorn coral</name>
    <dbReference type="NCBI Taxonomy" id="6130"/>
    <lineage>
        <taxon>Eukaryota</taxon>
        <taxon>Metazoa</taxon>
        <taxon>Cnidaria</taxon>
        <taxon>Anthozoa</taxon>
        <taxon>Hexacorallia</taxon>
        <taxon>Scleractinia</taxon>
        <taxon>Astrocoeniina</taxon>
        <taxon>Acroporidae</taxon>
        <taxon>Acropora</taxon>
    </lineage>
</organism>
<accession>A0AAD9PZ55</accession>
<reference evidence="1" key="2">
    <citation type="journal article" date="2023" name="Science">
        <title>Genomic signatures of disease resistance in endangered staghorn corals.</title>
        <authorList>
            <person name="Vollmer S.V."/>
            <person name="Selwyn J.D."/>
            <person name="Despard B.A."/>
            <person name="Roesel C.L."/>
        </authorList>
    </citation>
    <scope>NUCLEOTIDE SEQUENCE</scope>
    <source>
        <strain evidence="1">K2</strain>
    </source>
</reference>
<reference evidence="1" key="1">
    <citation type="journal article" date="2023" name="G3 (Bethesda)">
        <title>Whole genome assembly and annotation of the endangered Caribbean coral Acropora cervicornis.</title>
        <authorList>
            <person name="Selwyn J.D."/>
            <person name="Vollmer S.V."/>
        </authorList>
    </citation>
    <scope>NUCLEOTIDE SEQUENCE</scope>
    <source>
        <strain evidence="1">K2</strain>
    </source>
</reference>
<comment type="caution">
    <text evidence="1">The sequence shown here is derived from an EMBL/GenBank/DDBJ whole genome shotgun (WGS) entry which is preliminary data.</text>
</comment>
<gene>
    <name evidence="1" type="ORF">P5673_027434</name>
</gene>
<sequence length="104" mass="12199">MIGTAPLETGKKKQRIAPRRIVDSESEVEELEEYTSRTCSQELDLLKEESKRVNRLLYNKEEASKSKNVETERTDELILGLYRRLDCMIDILERIQGKMIKRVL</sequence>